<dbReference type="PANTHER" id="PTHR47422:SF1">
    <property type="entry name" value="DNAJ HEAT SHOCK N-TERMINAL DOMAIN-CONTAINING PROTEIN"/>
    <property type="match status" value="1"/>
</dbReference>
<sequence length="318" mass="35163">MGKRSAEDKDERRRRKDEKRARKEERRRAQQDETPAVNEKDAASIVSTLVDVYPTARDELRALFEVIDSGEPVDIQGIEQDLVRESLSLLFTCVRLERQALSSVEPSAADDHMKADRRVIGPQLPTSADIPTGTDDNNHIIDSDDEEFGPSLTAPPIPRAPTTVEVEPVASQRESWMTALPEDRAGVSSADAMAARKFTRKGISDLGDRSVWTDSAAERQRKFEERLQRKSQKAPNKAGSSKSKPAAPVPTDSSRPSLLAQHQSLKSAAQPERRAADNPVWDRERDLVGGGQITGRKFHDMVSQAKQLGSRFSSSSTL</sequence>
<protein>
    <recommendedName>
        <fullName evidence="2">DUF3752 domain-containing protein</fullName>
    </recommendedName>
</protein>
<organism evidence="3 4">
    <name type="scientific">Plasmodiophora brassicae</name>
    <name type="common">Clubroot disease agent</name>
    <dbReference type="NCBI Taxonomy" id="37360"/>
    <lineage>
        <taxon>Eukaryota</taxon>
        <taxon>Sar</taxon>
        <taxon>Rhizaria</taxon>
        <taxon>Endomyxa</taxon>
        <taxon>Phytomyxea</taxon>
        <taxon>Plasmodiophorida</taxon>
        <taxon>Plasmodiophoridae</taxon>
        <taxon>Plasmodiophora</taxon>
    </lineage>
</organism>
<accession>A0A3P3Y5W5</accession>
<proteinExistence type="predicted"/>
<dbReference type="PANTHER" id="PTHR47422">
    <property type="entry name" value="DNAJ HEAT SHOCK N-TERMINAL DOMAIN-CONTAINING PROTEIN"/>
    <property type="match status" value="1"/>
</dbReference>
<reference evidence="3 4" key="1">
    <citation type="submission" date="2018-03" db="EMBL/GenBank/DDBJ databases">
        <authorList>
            <person name="Fogelqvist J."/>
        </authorList>
    </citation>
    <scope>NUCLEOTIDE SEQUENCE [LARGE SCALE GENOMIC DNA]</scope>
</reference>
<evidence type="ECO:0000259" key="2">
    <source>
        <dbReference type="Pfam" id="PF12572"/>
    </source>
</evidence>
<evidence type="ECO:0000313" key="4">
    <source>
        <dbReference type="Proteomes" id="UP000290189"/>
    </source>
</evidence>
<feature type="compositionally biased region" description="Basic and acidic residues" evidence="1">
    <location>
        <begin position="219"/>
        <end position="228"/>
    </location>
</feature>
<feature type="compositionally biased region" description="Basic and acidic residues" evidence="1">
    <location>
        <begin position="18"/>
        <end position="31"/>
    </location>
</feature>
<feature type="region of interest" description="Disordered" evidence="1">
    <location>
        <begin position="219"/>
        <end position="298"/>
    </location>
</feature>
<geneLocation type="mitochondrion" evidence="3"/>
<evidence type="ECO:0000256" key="1">
    <source>
        <dbReference type="SAM" id="MobiDB-lite"/>
    </source>
</evidence>
<dbReference type="AlphaFoldDB" id="A0A3P3Y5W5"/>
<feature type="region of interest" description="Disordered" evidence="1">
    <location>
        <begin position="1"/>
        <end position="41"/>
    </location>
</feature>
<dbReference type="Proteomes" id="UP000290189">
    <property type="component" value="Unassembled WGS sequence"/>
</dbReference>
<feature type="domain" description="DUF3752" evidence="2">
    <location>
        <begin position="187"/>
        <end position="313"/>
    </location>
</feature>
<dbReference type="EMBL" id="OVEO01000004">
    <property type="protein sequence ID" value="SPQ95566.1"/>
    <property type="molecule type" value="Genomic_DNA"/>
</dbReference>
<feature type="compositionally biased region" description="Basic and acidic residues" evidence="1">
    <location>
        <begin position="1"/>
        <end position="11"/>
    </location>
</feature>
<evidence type="ECO:0000313" key="3">
    <source>
        <dbReference type="EMBL" id="SPQ95566.1"/>
    </source>
</evidence>
<dbReference type="Pfam" id="PF12572">
    <property type="entry name" value="DUF3752"/>
    <property type="match status" value="1"/>
</dbReference>
<feature type="compositionally biased region" description="Basic and acidic residues" evidence="1">
    <location>
        <begin position="271"/>
        <end position="287"/>
    </location>
</feature>
<gene>
    <name evidence="3" type="ORF">PLBR_LOCUS2781</name>
</gene>
<name>A0A3P3Y5W5_PLABS</name>
<feature type="compositionally biased region" description="Polar residues" evidence="1">
    <location>
        <begin position="251"/>
        <end position="267"/>
    </location>
</feature>
<dbReference type="InterPro" id="IPR022226">
    <property type="entry name" value="DUF3752"/>
</dbReference>
<keyword evidence="3" id="KW-0496">Mitochondrion</keyword>